<sequence length="353" mass="39613">MLSRVADSIYWMARYVERAENLSRLLLSTQDLLLDAGAEGVDEAQFWQPLLATTGDEEAYFGLHKKIKGKDVTDFLALRADNPNSMLNSIRAARENARTVRDQISDEIWESLNSLRLFVESAEGKAMHRTQSAAFYERVLRGSYEFQGVADSTTPRGEIWYFLRVGTCLERADKVSRLLDTCSGLSLELPPSPKARPLRWAALLRSCSAWHAFQTKCSRQDPAKIIEYLLLDETFPRSIAYCVAEAEVALQALCAGAGIQGMPPLLRHVGRLRADLAYTTVEEVLAFGLHEYIDNLQTRLNQIGEAVFQTFVLHAELAMPAEEPVQEVVISVPGAYHAHVDEDAQIQQQQQQQ</sequence>
<dbReference type="InterPro" id="IPR051680">
    <property type="entry name" value="ATP-dep_Glu-Cys_Ligase-2"/>
</dbReference>
<dbReference type="AlphaFoldDB" id="A0A7W8DK05"/>
<dbReference type="RefSeq" id="WP_184339646.1">
    <property type="nucleotide sequence ID" value="NZ_JACHIG010000004.1"/>
</dbReference>
<accession>A0A7W8DK05</accession>
<evidence type="ECO:0000313" key="3">
    <source>
        <dbReference type="Proteomes" id="UP000590740"/>
    </source>
</evidence>
<dbReference type="Proteomes" id="UP000590740">
    <property type="component" value="Unassembled WGS sequence"/>
</dbReference>
<dbReference type="Pfam" id="PF04168">
    <property type="entry name" value="Alpha-E"/>
    <property type="match status" value="1"/>
</dbReference>
<proteinExistence type="predicted"/>
<dbReference type="PANTHER" id="PTHR34595">
    <property type="entry name" value="BLR5612 PROTEIN"/>
    <property type="match status" value="1"/>
</dbReference>
<name>A0A7W8DK05_9BACT</name>
<comment type="caution">
    <text evidence="2">The sequence shown here is derived from an EMBL/GenBank/DDBJ whole genome shotgun (WGS) entry which is preliminary data.</text>
</comment>
<dbReference type="PANTHER" id="PTHR34595:SF7">
    <property type="entry name" value="SLL1039 PROTEIN"/>
    <property type="match status" value="1"/>
</dbReference>
<evidence type="ECO:0000313" key="2">
    <source>
        <dbReference type="EMBL" id="MBB5032734.1"/>
    </source>
</evidence>
<feature type="domain" description="DUF403" evidence="1">
    <location>
        <begin position="1"/>
        <end position="311"/>
    </location>
</feature>
<organism evidence="2 3">
    <name type="scientific">Prosthecobacter vanneervenii</name>
    <dbReference type="NCBI Taxonomy" id="48466"/>
    <lineage>
        <taxon>Bacteria</taxon>
        <taxon>Pseudomonadati</taxon>
        <taxon>Verrucomicrobiota</taxon>
        <taxon>Verrucomicrobiia</taxon>
        <taxon>Verrucomicrobiales</taxon>
        <taxon>Verrucomicrobiaceae</taxon>
        <taxon>Prosthecobacter</taxon>
    </lineage>
</organism>
<dbReference type="EMBL" id="JACHIG010000004">
    <property type="protein sequence ID" value="MBB5032734.1"/>
    <property type="molecule type" value="Genomic_DNA"/>
</dbReference>
<reference evidence="2 3" key="1">
    <citation type="submission" date="2020-08" db="EMBL/GenBank/DDBJ databases">
        <title>Genomic Encyclopedia of Type Strains, Phase IV (KMG-IV): sequencing the most valuable type-strain genomes for metagenomic binning, comparative biology and taxonomic classification.</title>
        <authorList>
            <person name="Goeker M."/>
        </authorList>
    </citation>
    <scope>NUCLEOTIDE SEQUENCE [LARGE SCALE GENOMIC DNA]</scope>
    <source>
        <strain evidence="2 3">DSM 12252</strain>
    </source>
</reference>
<keyword evidence="3" id="KW-1185">Reference proteome</keyword>
<protein>
    <submittedName>
        <fullName evidence="2">Putative alpha-E superfamily protein</fullName>
    </submittedName>
</protein>
<gene>
    <name evidence="2" type="ORF">HNQ65_002316</name>
</gene>
<evidence type="ECO:0000259" key="1">
    <source>
        <dbReference type="Pfam" id="PF04168"/>
    </source>
</evidence>
<dbReference type="InterPro" id="IPR007296">
    <property type="entry name" value="DUF403"/>
</dbReference>